<protein>
    <submittedName>
        <fullName evidence="4">Glycosylase</fullName>
    </submittedName>
</protein>
<feature type="signal peptide" evidence="2">
    <location>
        <begin position="1"/>
        <end position="20"/>
    </location>
</feature>
<dbReference type="Proteomes" id="UP000064137">
    <property type="component" value="Chromosome"/>
</dbReference>
<evidence type="ECO:0000313" key="4">
    <source>
        <dbReference type="EMBL" id="ALZ85570.1"/>
    </source>
</evidence>
<organism evidence="4 5">
    <name type="scientific">Pseudomonas oryzihabitans</name>
    <dbReference type="NCBI Taxonomy" id="47885"/>
    <lineage>
        <taxon>Bacteria</taxon>
        <taxon>Pseudomonadati</taxon>
        <taxon>Pseudomonadota</taxon>
        <taxon>Gammaproteobacteria</taxon>
        <taxon>Pseudomonadales</taxon>
        <taxon>Pseudomonadaceae</taxon>
        <taxon>Pseudomonas</taxon>
    </lineage>
</organism>
<comment type="similarity">
    <text evidence="1">Belongs to the bacterial solute-binding protein 3 family.</text>
</comment>
<dbReference type="Pfam" id="PF01464">
    <property type="entry name" value="SLT"/>
    <property type="match status" value="1"/>
</dbReference>
<feature type="chain" id="PRO_5006853527" evidence="2">
    <location>
        <begin position="21"/>
        <end position="476"/>
    </location>
</feature>
<dbReference type="Gene3D" id="3.40.190.10">
    <property type="entry name" value="Periplasmic binding protein-like II"/>
    <property type="match status" value="2"/>
</dbReference>
<dbReference type="OrthoDB" id="9815002at2"/>
<dbReference type="AlphaFoldDB" id="A0A0U4WJJ0"/>
<dbReference type="PANTHER" id="PTHR35936">
    <property type="entry name" value="MEMBRANE-BOUND LYTIC MUREIN TRANSGLYCOSYLASE F"/>
    <property type="match status" value="1"/>
</dbReference>
<dbReference type="RefSeq" id="WP_059315712.1">
    <property type="nucleotide sequence ID" value="NZ_CP013987.1"/>
</dbReference>
<evidence type="ECO:0000313" key="5">
    <source>
        <dbReference type="Proteomes" id="UP000064137"/>
    </source>
</evidence>
<gene>
    <name evidence="4" type="ORF">APT59_15695</name>
</gene>
<keyword evidence="2" id="KW-0732">Signal</keyword>
<evidence type="ECO:0000259" key="3">
    <source>
        <dbReference type="Pfam" id="PF01464"/>
    </source>
</evidence>
<evidence type="ECO:0000256" key="2">
    <source>
        <dbReference type="SAM" id="SignalP"/>
    </source>
</evidence>
<dbReference type="GO" id="GO:0009279">
    <property type="term" value="C:cell outer membrane"/>
    <property type="evidence" value="ECO:0007669"/>
    <property type="project" value="TreeGrafter"/>
</dbReference>
<name>A0A0U4WJJ0_9PSED</name>
<dbReference type="Gene3D" id="1.10.530.10">
    <property type="match status" value="1"/>
</dbReference>
<sequence length="476" mass="52887">MPFRFTLAILGCLLACSVQARLGALPPEAPRHVAARDLATIERAGELRVLVNQSRHSSGEWNGQALGVEYRRLEAFARYLQHQPGGRPLRLVFVPKAKDDLLPALQRGEGDLVAPGETLLPPPHSALIAASVAAPTSLVVVSGRGQRLPRHLEQLAGRRIVLPQGSAAGPALARLNAQLEKRRLRPVQVEWADPTLAVEDVLELTQAGIYPLTVVESGLAHRWARVLSRLRVADRLVVAHDQAQLWYLRAPAHQLAERVRAFARQPVARDDDKAFRQAYARRYQVRDPLQAHDRKRLARVRPLLQRYAKAYDFDWLTLAAMAYKESGLDPHARGAGRAAGLLQITPRAARSVGVRSLHSAEDNVKAATRYLARLRREFFSSPRLTERERRAFTLAAYNLGPERVQALRAKARKQGLDGDRWFFQVERIAAEEVGIGVVNYVASVNKYRVAFSRERARLEAPAVAAASPEETGHKDG</sequence>
<evidence type="ECO:0000256" key="1">
    <source>
        <dbReference type="ARBA" id="ARBA00010333"/>
    </source>
</evidence>
<dbReference type="GO" id="GO:0008933">
    <property type="term" value="F:peptidoglycan lytic transglycosylase activity"/>
    <property type="evidence" value="ECO:0007669"/>
    <property type="project" value="TreeGrafter"/>
</dbReference>
<dbReference type="InterPro" id="IPR008258">
    <property type="entry name" value="Transglycosylase_SLT_dom_1"/>
</dbReference>
<reference evidence="4 5" key="1">
    <citation type="submission" date="2016-01" db="EMBL/GenBank/DDBJ databases">
        <title>Annotation of Pseudomonas oryzihabitans USDA-ARS-USMARC-56511.</title>
        <authorList>
            <person name="Harhay G.P."/>
            <person name="Harhay D.M."/>
            <person name="Smith T.P.L."/>
            <person name="Bono J.L."/>
            <person name="Heaton M.P."/>
            <person name="Clawson M.L."/>
            <person name="Chitko-Mckown C.G."/>
            <person name="Capik S.F."/>
            <person name="DeDonder K.D."/>
            <person name="Apley M.D."/>
            <person name="Lubbers B.V."/>
            <person name="White B.J."/>
            <person name="Larson R.L."/>
        </authorList>
    </citation>
    <scope>NUCLEOTIDE SEQUENCE [LARGE SCALE GENOMIC DNA]</scope>
    <source>
        <strain evidence="4 5">USDA-ARS-USMARC-56511</strain>
    </source>
</reference>
<dbReference type="GO" id="GO:0009253">
    <property type="term" value="P:peptidoglycan catabolic process"/>
    <property type="evidence" value="ECO:0007669"/>
    <property type="project" value="TreeGrafter"/>
</dbReference>
<proteinExistence type="inferred from homology"/>
<accession>A0A0U4WJJ0</accession>
<dbReference type="PANTHER" id="PTHR35936:SF32">
    <property type="entry name" value="MEMBRANE-BOUND LYTIC MUREIN TRANSGLYCOSYLASE F"/>
    <property type="match status" value="1"/>
</dbReference>
<dbReference type="SUPFAM" id="SSF53955">
    <property type="entry name" value="Lysozyme-like"/>
    <property type="match status" value="1"/>
</dbReference>
<dbReference type="EMBL" id="CP013987">
    <property type="protein sequence ID" value="ALZ85570.1"/>
    <property type="molecule type" value="Genomic_DNA"/>
</dbReference>
<dbReference type="InterPro" id="IPR023346">
    <property type="entry name" value="Lysozyme-like_dom_sf"/>
</dbReference>
<feature type="domain" description="Transglycosylase SLT" evidence="3">
    <location>
        <begin position="304"/>
        <end position="414"/>
    </location>
</feature>
<dbReference type="KEGG" id="por:APT59_15695"/>
<dbReference type="SUPFAM" id="SSF53850">
    <property type="entry name" value="Periplasmic binding protein-like II"/>
    <property type="match status" value="1"/>
</dbReference>